<proteinExistence type="predicted"/>
<feature type="non-terminal residue" evidence="1">
    <location>
        <position position="54"/>
    </location>
</feature>
<dbReference type="Proteomes" id="UP000789920">
    <property type="component" value="Unassembled WGS sequence"/>
</dbReference>
<accession>A0ACA9SID2</accession>
<reference evidence="1" key="1">
    <citation type="submission" date="2021-06" db="EMBL/GenBank/DDBJ databases">
        <authorList>
            <person name="Kallberg Y."/>
            <person name="Tangrot J."/>
            <person name="Rosling A."/>
        </authorList>
    </citation>
    <scope>NUCLEOTIDE SEQUENCE</scope>
    <source>
        <strain evidence="1">MA461A</strain>
    </source>
</reference>
<gene>
    <name evidence="1" type="ORF">RPERSI_LOCUS31069</name>
</gene>
<keyword evidence="2" id="KW-1185">Reference proteome</keyword>
<sequence>LDSEDPLNNILFFNQKSSDDMVSHASSTITITISSAYWHDQKARIPESLHQQLP</sequence>
<protein>
    <submittedName>
        <fullName evidence="1">2227_t:CDS:1</fullName>
    </submittedName>
</protein>
<dbReference type="EMBL" id="CAJVQC010123764">
    <property type="protein sequence ID" value="CAG8839488.1"/>
    <property type="molecule type" value="Genomic_DNA"/>
</dbReference>
<evidence type="ECO:0000313" key="2">
    <source>
        <dbReference type="Proteomes" id="UP000789920"/>
    </source>
</evidence>
<comment type="caution">
    <text evidence="1">The sequence shown here is derived from an EMBL/GenBank/DDBJ whole genome shotgun (WGS) entry which is preliminary data.</text>
</comment>
<name>A0ACA9SID2_9GLOM</name>
<evidence type="ECO:0000313" key="1">
    <source>
        <dbReference type="EMBL" id="CAG8839488.1"/>
    </source>
</evidence>
<organism evidence="1 2">
    <name type="scientific">Racocetra persica</name>
    <dbReference type="NCBI Taxonomy" id="160502"/>
    <lineage>
        <taxon>Eukaryota</taxon>
        <taxon>Fungi</taxon>
        <taxon>Fungi incertae sedis</taxon>
        <taxon>Mucoromycota</taxon>
        <taxon>Glomeromycotina</taxon>
        <taxon>Glomeromycetes</taxon>
        <taxon>Diversisporales</taxon>
        <taxon>Gigasporaceae</taxon>
        <taxon>Racocetra</taxon>
    </lineage>
</organism>
<feature type="non-terminal residue" evidence="1">
    <location>
        <position position="1"/>
    </location>
</feature>